<dbReference type="WBParaSite" id="HPLM_0001706101-mRNA-1">
    <property type="protein sequence ID" value="HPLM_0001706101-mRNA-1"/>
    <property type="gene ID" value="HPLM_0001706101"/>
</dbReference>
<evidence type="ECO:0000256" key="2">
    <source>
        <dbReference type="ARBA" id="ARBA00022525"/>
    </source>
</evidence>
<gene>
    <name evidence="3" type="ORF">HPLM_LOCUS17053</name>
</gene>
<reference evidence="3 4" key="2">
    <citation type="submission" date="2018-11" db="EMBL/GenBank/DDBJ databases">
        <authorList>
            <consortium name="Pathogen Informatics"/>
        </authorList>
    </citation>
    <scope>NUCLEOTIDE SEQUENCE [LARGE SCALE GENOMIC DNA]</scope>
    <source>
        <strain evidence="3 4">MHpl1</strain>
    </source>
</reference>
<keyword evidence="4" id="KW-1185">Reference proteome</keyword>
<dbReference type="SUPFAM" id="SSF50242">
    <property type="entry name" value="TIMP-like"/>
    <property type="match status" value="1"/>
</dbReference>
<dbReference type="GO" id="GO:0051045">
    <property type="term" value="P:negative regulation of membrane protein ectodomain proteolysis"/>
    <property type="evidence" value="ECO:0007669"/>
    <property type="project" value="TreeGrafter"/>
</dbReference>
<organism evidence="5">
    <name type="scientific">Haemonchus placei</name>
    <name type="common">Barber's pole worm</name>
    <dbReference type="NCBI Taxonomy" id="6290"/>
    <lineage>
        <taxon>Eukaryota</taxon>
        <taxon>Metazoa</taxon>
        <taxon>Ecdysozoa</taxon>
        <taxon>Nematoda</taxon>
        <taxon>Chromadorea</taxon>
        <taxon>Rhabditida</taxon>
        <taxon>Rhabditina</taxon>
        <taxon>Rhabditomorpha</taxon>
        <taxon>Strongyloidea</taxon>
        <taxon>Trichostrongylidae</taxon>
        <taxon>Haemonchus</taxon>
    </lineage>
</organism>
<dbReference type="InterPro" id="IPR008993">
    <property type="entry name" value="TIMP-like_OB-fold"/>
</dbReference>
<dbReference type="STRING" id="6290.A0A0N4WYU1"/>
<dbReference type="PANTHER" id="PTHR11844:SF25">
    <property type="entry name" value="NTR DOMAIN-CONTAINING PROTEIN"/>
    <property type="match status" value="1"/>
</dbReference>
<sequence length="81" mass="8942">MVLGRKKNPDPNGDKIYVLQHIDVFKKPQSITQLPAFIYTPSSSTACGIKLKVGSEYLLAGKISRFSGQLIWLVPGTAFDF</sequence>
<evidence type="ECO:0000313" key="4">
    <source>
        <dbReference type="Proteomes" id="UP000268014"/>
    </source>
</evidence>
<dbReference type="Gene3D" id="2.40.50.120">
    <property type="match status" value="1"/>
</dbReference>
<name>A0A0N4WYU1_HAEPC</name>
<dbReference type="OrthoDB" id="6041373at2759"/>
<dbReference type="Proteomes" id="UP000268014">
    <property type="component" value="Unassembled WGS sequence"/>
</dbReference>
<dbReference type="EMBL" id="UZAF01019738">
    <property type="protein sequence ID" value="VDO63110.1"/>
    <property type="molecule type" value="Genomic_DNA"/>
</dbReference>
<dbReference type="GO" id="GO:0002020">
    <property type="term" value="F:protease binding"/>
    <property type="evidence" value="ECO:0007669"/>
    <property type="project" value="TreeGrafter"/>
</dbReference>
<dbReference type="GO" id="GO:0005615">
    <property type="term" value="C:extracellular space"/>
    <property type="evidence" value="ECO:0007669"/>
    <property type="project" value="TreeGrafter"/>
</dbReference>
<proteinExistence type="predicted"/>
<protein>
    <submittedName>
        <fullName evidence="5">NTR domain-containing protein</fullName>
    </submittedName>
</protein>
<evidence type="ECO:0000313" key="3">
    <source>
        <dbReference type="EMBL" id="VDO63110.1"/>
    </source>
</evidence>
<dbReference type="AlphaFoldDB" id="A0A0N4WYU1"/>
<reference evidence="5" key="1">
    <citation type="submission" date="2017-02" db="UniProtKB">
        <authorList>
            <consortium name="WormBaseParasite"/>
        </authorList>
    </citation>
    <scope>IDENTIFICATION</scope>
</reference>
<evidence type="ECO:0000313" key="5">
    <source>
        <dbReference type="WBParaSite" id="HPLM_0001706101-mRNA-1"/>
    </source>
</evidence>
<dbReference type="GO" id="GO:0008191">
    <property type="term" value="F:metalloendopeptidase inhibitor activity"/>
    <property type="evidence" value="ECO:0007669"/>
    <property type="project" value="InterPro"/>
</dbReference>
<dbReference type="GO" id="GO:0031012">
    <property type="term" value="C:extracellular matrix"/>
    <property type="evidence" value="ECO:0007669"/>
    <property type="project" value="TreeGrafter"/>
</dbReference>
<dbReference type="Pfam" id="PF00965">
    <property type="entry name" value="TIMP"/>
    <property type="match status" value="1"/>
</dbReference>
<accession>A0A0N4WYU1</accession>
<dbReference type="PANTHER" id="PTHR11844">
    <property type="entry name" value="METALLOPROTEASE INHIBITOR"/>
    <property type="match status" value="1"/>
</dbReference>
<dbReference type="InterPro" id="IPR001820">
    <property type="entry name" value="TIMP"/>
</dbReference>
<comment type="subcellular location">
    <subcellularLocation>
        <location evidence="1">Secreted</location>
    </subcellularLocation>
</comment>
<keyword evidence="2" id="KW-0964">Secreted</keyword>
<evidence type="ECO:0000256" key="1">
    <source>
        <dbReference type="ARBA" id="ARBA00004613"/>
    </source>
</evidence>